<evidence type="ECO:0000256" key="3">
    <source>
        <dbReference type="ARBA" id="ARBA00022692"/>
    </source>
</evidence>
<comment type="subcellular location">
    <subcellularLocation>
        <location evidence="1">Membrane</location>
        <topology evidence="1">Multi-pass membrane protein</topology>
    </subcellularLocation>
</comment>
<evidence type="ECO:0000256" key="10">
    <source>
        <dbReference type="RuleBase" id="RU079119"/>
    </source>
</evidence>
<comment type="caution">
    <text evidence="13">The sequence shown here is derived from an EMBL/GenBank/DDBJ whole genome shotgun (WGS) entry which is preliminary data.</text>
</comment>
<dbReference type="OrthoDB" id="9909019at2759"/>
<evidence type="ECO:0000256" key="5">
    <source>
        <dbReference type="ARBA" id="ARBA00023136"/>
    </source>
</evidence>
<comment type="domain">
    <text evidence="10">The DHHC domain is required for palmitoyltransferase activity.</text>
</comment>
<dbReference type="Pfam" id="PF01529">
    <property type="entry name" value="DHHC"/>
    <property type="match status" value="1"/>
</dbReference>
<feature type="compositionally biased region" description="Low complexity" evidence="11">
    <location>
        <begin position="257"/>
        <end position="289"/>
    </location>
</feature>
<feature type="transmembrane region" description="Helical" evidence="10">
    <location>
        <begin position="374"/>
        <end position="394"/>
    </location>
</feature>
<dbReference type="GO" id="GO:0019706">
    <property type="term" value="F:protein-cysteine S-palmitoyltransferase activity"/>
    <property type="evidence" value="ECO:0007669"/>
    <property type="project" value="UniProtKB-EC"/>
</dbReference>
<feature type="transmembrane region" description="Helical" evidence="10">
    <location>
        <begin position="341"/>
        <end position="368"/>
    </location>
</feature>
<evidence type="ECO:0000256" key="9">
    <source>
        <dbReference type="ARBA" id="ARBA00048048"/>
    </source>
</evidence>
<comment type="catalytic activity">
    <reaction evidence="9 10">
        <text>L-cysteinyl-[protein] + hexadecanoyl-CoA = S-hexadecanoyl-L-cysteinyl-[protein] + CoA</text>
        <dbReference type="Rhea" id="RHEA:36683"/>
        <dbReference type="Rhea" id="RHEA-COMP:10131"/>
        <dbReference type="Rhea" id="RHEA-COMP:11032"/>
        <dbReference type="ChEBI" id="CHEBI:29950"/>
        <dbReference type="ChEBI" id="CHEBI:57287"/>
        <dbReference type="ChEBI" id="CHEBI:57379"/>
        <dbReference type="ChEBI" id="CHEBI:74151"/>
        <dbReference type="EC" id="2.3.1.225"/>
    </reaction>
</comment>
<name>A0A8H5HPI6_9AGAR</name>
<evidence type="ECO:0000256" key="11">
    <source>
        <dbReference type="SAM" id="MobiDB-lite"/>
    </source>
</evidence>
<evidence type="ECO:0000256" key="6">
    <source>
        <dbReference type="ARBA" id="ARBA00023139"/>
    </source>
</evidence>
<keyword evidence="14" id="KW-1185">Reference proteome</keyword>
<proteinExistence type="inferred from homology"/>
<dbReference type="PANTHER" id="PTHR22883">
    <property type="entry name" value="ZINC FINGER DHHC DOMAIN CONTAINING PROTEIN"/>
    <property type="match status" value="1"/>
</dbReference>
<feature type="transmembrane region" description="Helical" evidence="10">
    <location>
        <begin position="532"/>
        <end position="554"/>
    </location>
</feature>
<evidence type="ECO:0000256" key="4">
    <source>
        <dbReference type="ARBA" id="ARBA00022989"/>
    </source>
</evidence>
<dbReference type="GO" id="GO:0016020">
    <property type="term" value="C:membrane"/>
    <property type="evidence" value="ECO:0007669"/>
    <property type="project" value="UniProtKB-SubCell"/>
</dbReference>
<dbReference type="EC" id="2.3.1.225" evidence="10"/>
<dbReference type="EMBL" id="JAACJP010000002">
    <property type="protein sequence ID" value="KAF5386790.1"/>
    <property type="molecule type" value="Genomic_DNA"/>
</dbReference>
<evidence type="ECO:0000256" key="1">
    <source>
        <dbReference type="ARBA" id="ARBA00004141"/>
    </source>
</evidence>
<sequence length="643" mass="69646">MNSPTKRESRNSRGSLPLPPSLSAVSTVSPASSQQPSSPRLPGPASSSSPTSAQFPLQALHTPPMLSSTTHAGGIQPSSSFFRPARPVQQQQYSPQPSIHTDTETPDQYPLAPLNSSAAPQDQKRLSLANSSIDDQDPVTDTTEDPHSSQFTTLKRIKQSREPLLPIGGTISARRPSVSATTSASPFSSPKKPTAGRVRTSLDRVFGLSFPNRMSFDSIRNRTNAPFDEERAERPLTPTKTPEHLFSDSPIRFFNGPTPSSHSHSPAPSHTSSPSPAPSTHVPPSFIATPPTPTPATRHPLAYTPALKPNSSKPFRKYSFHPSRNRFFLSGRLLTGGDTPYAFLASLCLVFGLAGLWFSTTCVFWWHHSAGSKAIVIIGAYLAALVLSTMFATATTDPGILPRNLDTDPPYPATSPSDGGVRAPMPRDLRVRQDVVRVKYCPTCKTYRPPRSSHCKMCDNCVDGCDHHCQWVNNCIGRRNYTTFFSLLCAATTTLLLIIITSAIHLWLLTTVPTASGQNLNFRHALSDRKGIGSAVAFCLSIAVIWPVGALLAYHARLLVLNVTTIEQIRNQAHKSIEFPGASKPPNPFSHGARRRNFVSVLCRPQGFSWLDAHAVVTQDLREVNPGMHGVGAGAAGDRDGDD</sequence>
<evidence type="ECO:0000256" key="2">
    <source>
        <dbReference type="ARBA" id="ARBA00022679"/>
    </source>
</evidence>
<organism evidence="13 14">
    <name type="scientific">Tricholomella constricta</name>
    <dbReference type="NCBI Taxonomy" id="117010"/>
    <lineage>
        <taxon>Eukaryota</taxon>
        <taxon>Fungi</taxon>
        <taxon>Dikarya</taxon>
        <taxon>Basidiomycota</taxon>
        <taxon>Agaricomycotina</taxon>
        <taxon>Agaricomycetes</taxon>
        <taxon>Agaricomycetidae</taxon>
        <taxon>Agaricales</taxon>
        <taxon>Tricholomatineae</taxon>
        <taxon>Lyophyllaceae</taxon>
        <taxon>Tricholomella</taxon>
    </lineage>
</organism>
<dbReference type="Proteomes" id="UP000565441">
    <property type="component" value="Unassembled WGS sequence"/>
</dbReference>
<feature type="region of interest" description="Disordered" evidence="11">
    <location>
        <begin position="402"/>
        <end position="423"/>
    </location>
</feature>
<dbReference type="PROSITE" id="PS50216">
    <property type="entry name" value="DHHC"/>
    <property type="match status" value="1"/>
</dbReference>
<reference evidence="13 14" key="1">
    <citation type="journal article" date="2020" name="ISME J.">
        <title>Uncovering the hidden diversity of litter-decomposition mechanisms in mushroom-forming fungi.</title>
        <authorList>
            <person name="Floudas D."/>
            <person name="Bentzer J."/>
            <person name="Ahren D."/>
            <person name="Johansson T."/>
            <person name="Persson P."/>
            <person name="Tunlid A."/>
        </authorList>
    </citation>
    <scope>NUCLEOTIDE SEQUENCE [LARGE SCALE GENOMIC DNA]</scope>
    <source>
        <strain evidence="13 14">CBS 661.87</strain>
    </source>
</reference>
<keyword evidence="7" id="KW-0449">Lipoprotein</keyword>
<protein>
    <recommendedName>
        <fullName evidence="10">Palmitoyltransferase</fullName>
        <ecNumber evidence="10">2.3.1.225</ecNumber>
    </recommendedName>
</protein>
<feature type="transmembrane region" description="Helical" evidence="10">
    <location>
        <begin position="484"/>
        <end position="512"/>
    </location>
</feature>
<keyword evidence="2 10" id="KW-0808">Transferase</keyword>
<feature type="region of interest" description="Disordered" evidence="11">
    <location>
        <begin position="1"/>
        <end position="202"/>
    </location>
</feature>
<evidence type="ECO:0000313" key="14">
    <source>
        <dbReference type="Proteomes" id="UP000565441"/>
    </source>
</evidence>
<evidence type="ECO:0000313" key="13">
    <source>
        <dbReference type="EMBL" id="KAF5386790.1"/>
    </source>
</evidence>
<dbReference type="GO" id="GO:0005783">
    <property type="term" value="C:endoplasmic reticulum"/>
    <property type="evidence" value="ECO:0007669"/>
    <property type="project" value="TreeGrafter"/>
</dbReference>
<dbReference type="PANTHER" id="PTHR22883:SF488">
    <property type="entry name" value="PALMITOYLTRANSFERASE"/>
    <property type="match status" value="1"/>
</dbReference>
<dbReference type="GO" id="GO:0006612">
    <property type="term" value="P:protein targeting to membrane"/>
    <property type="evidence" value="ECO:0007669"/>
    <property type="project" value="TreeGrafter"/>
</dbReference>
<feature type="compositionally biased region" description="Low complexity" evidence="11">
    <location>
        <begin position="172"/>
        <end position="195"/>
    </location>
</feature>
<feature type="domain" description="Palmitoyltransferase DHHC" evidence="12">
    <location>
        <begin position="439"/>
        <end position="571"/>
    </location>
</feature>
<keyword evidence="4 10" id="KW-1133">Transmembrane helix</keyword>
<gene>
    <name evidence="13" type="ORF">D9615_001602</name>
</gene>
<dbReference type="InterPro" id="IPR001594">
    <property type="entry name" value="Palmitoyltrfase_DHHC"/>
</dbReference>
<feature type="compositionally biased region" description="Polar residues" evidence="11">
    <location>
        <begin position="65"/>
        <end position="81"/>
    </location>
</feature>
<comment type="similarity">
    <text evidence="10">Belongs to the DHHC palmitoyltransferase family.</text>
</comment>
<feature type="compositionally biased region" description="Basic and acidic residues" evidence="11">
    <location>
        <begin position="1"/>
        <end position="11"/>
    </location>
</feature>
<feature type="region of interest" description="Disordered" evidence="11">
    <location>
        <begin position="216"/>
        <end position="309"/>
    </location>
</feature>
<keyword evidence="3 10" id="KW-0812">Transmembrane</keyword>
<dbReference type="AlphaFoldDB" id="A0A8H5HPI6"/>
<feature type="compositionally biased region" description="Low complexity" evidence="11">
    <location>
        <begin position="12"/>
        <end position="53"/>
    </location>
</feature>
<evidence type="ECO:0000256" key="8">
    <source>
        <dbReference type="ARBA" id="ARBA00023315"/>
    </source>
</evidence>
<evidence type="ECO:0000256" key="7">
    <source>
        <dbReference type="ARBA" id="ARBA00023288"/>
    </source>
</evidence>
<keyword evidence="6" id="KW-0564">Palmitate</keyword>
<dbReference type="InterPro" id="IPR039859">
    <property type="entry name" value="PFA4/ZDH16/20/ERF2-like"/>
</dbReference>
<keyword evidence="8 10" id="KW-0012">Acyltransferase</keyword>
<evidence type="ECO:0000259" key="12">
    <source>
        <dbReference type="Pfam" id="PF01529"/>
    </source>
</evidence>
<accession>A0A8H5HPI6</accession>
<feature type="compositionally biased region" description="Low complexity" evidence="11">
    <location>
        <begin position="89"/>
        <end position="98"/>
    </location>
</feature>
<dbReference type="GO" id="GO:0005794">
    <property type="term" value="C:Golgi apparatus"/>
    <property type="evidence" value="ECO:0007669"/>
    <property type="project" value="TreeGrafter"/>
</dbReference>
<keyword evidence="5 10" id="KW-0472">Membrane</keyword>